<name>A0AC60Q6Z7_IXOPE</name>
<proteinExistence type="predicted"/>
<evidence type="ECO:0000313" key="1">
    <source>
        <dbReference type="EMBL" id="KAG0429456.1"/>
    </source>
</evidence>
<dbReference type="Proteomes" id="UP000805193">
    <property type="component" value="Unassembled WGS sequence"/>
</dbReference>
<dbReference type="EMBL" id="JABSTQ010009410">
    <property type="protein sequence ID" value="KAG0429456.1"/>
    <property type="molecule type" value="Genomic_DNA"/>
</dbReference>
<organism evidence="1 2">
    <name type="scientific">Ixodes persulcatus</name>
    <name type="common">Taiga tick</name>
    <dbReference type="NCBI Taxonomy" id="34615"/>
    <lineage>
        <taxon>Eukaryota</taxon>
        <taxon>Metazoa</taxon>
        <taxon>Ecdysozoa</taxon>
        <taxon>Arthropoda</taxon>
        <taxon>Chelicerata</taxon>
        <taxon>Arachnida</taxon>
        <taxon>Acari</taxon>
        <taxon>Parasitiformes</taxon>
        <taxon>Ixodida</taxon>
        <taxon>Ixodoidea</taxon>
        <taxon>Ixodidae</taxon>
        <taxon>Ixodinae</taxon>
        <taxon>Ixodes</taxon>
    </lineage>
</organism>
<sequence length="845" mass="95077">MPLIVASGGSSWTAKNSDFDQYLTVEFKSEMSITSIVTMGKQYSPEFVQEYKIYYGFNGGDFAEYKDREGNSKVTDFMWESLRATLPKKKNACAPAPSPVLFLGEASAPKSVTDVLQGGPKYSLPPNPNPIEKLCIARALADRVTPEERERCISEAVDVLRCKSGGQKKAPRTGPVVSYFQENKLKLLTADKEGGFVVIPEGLFGEKSRAAIQKNFRQVEKVSLNKIKTAAKQLCESLELNSLAKRVQASKKLSLEVFFTAKTHKANIPFRLFMGNRNGDTEMSNKFTPPIVAQYIRINPTKWRDRISLRLELYGCEYEAEPLHFDGKSYVSMDLSRRPITSTEDSLRLRFRTNQADGLLLYSRGAQRDLLALQLVRNKLLFSADLGGEGVVTEVTCGSLLDDNIWHDVHISRFRKELVFSVDRVVVRRVLRGDSFQLDLNNELFIGGLPNFNQEGIKVAANFSGCLENLFFNDTNVIHELRHQDDRSLIYTRFGQVLYNCRFEQVVPITFVSSEARLKVGGYMQRTMNCSFDFRTFNEQGLLLYNKFSVEGYVKLFLDTGRIRVELQGKKTPVVLLRPFDEPLNDGRWHRTMLVVQTNRIELHIDGKPSITTRLFSMETGSEYLIGGGVYGMRGFIGCMRFLFVEGRYIDAGSLTSDRKLGQLLLNACQMIDRCQPNPCEHGGVCKQDSAEFVCNCTDTGYAGAVCHLCESFFPTLTSLHPLSCEAYQMKKKPDEQRKSMMIDVDGSGPLTPIPVECVFLPDNVTETLVHHKNELTTDVKGFREPGSFIQDIVYDAPLEQMVQLVNRSTHCRQSLTYECFNARLFDTSGESFAPGTASSGKNGE</sequence>
<protein>
    <submittedName>
        <fullName evidence="1">Uncharacterized protein</fullName>
    </submittedName>
</protein>
<accession>A0AC60Q6Z7</accession>
<gene>
    <name evidence="1" type="ORF">HPB47_023619</name>
</gene>
<comment type="caution">
    <text evidence="1">The sequence shown here is derived from an EMBL/GenBank/DDBJ whole genome shotgun (WGS) entry which is preliminary data.</text>
</comment>
<evidence type="ECO:0000313" key="2">
    <source>
        <dbReference type="Proteomes" id="UP000805193"/>
    </source>
</evidence>
<keyword evidence="2" id="KW-1185">Reference proteome</keyword>
<reference evidence="1 2" key="1">
    <citation type="journal article" date="2020" name="Cell">
        <title>Large-Scale Comparative Analyses of Tick Genomes Elucidate Their Genetic Diversity and Vector Capacities.</title>
        <authorList>
            <consortium name="Tick Genome and Microbiome Consortium (TIGMIC)"/>
            <person name="Jia N."/>
            <person name="Wang J."/>
            <person name="Shi W."/>
            <person name="Du L."/>
            <person name="Sun Y."/>
            <person name="Zhan W."/>
            <person name="Jiang J.F."/>
            <person name="Wang Q."/>
            <person name="Zhang B."/>
            <person name="Ji P."/>
            <person name="Bell-Sakyi L."/>
            <person name="Cui X.M."/>
            <person name="Yuan T.T."/>
            <person name="Jiang B.G."/>
            <person name="Yang W.F."/>
            <person name="Lam T.T."/>
            <person name="Chang Q.C."/>
            <person name="Ding S.J."/>
            <person name="Wang X.J."/>
            <person name="Zhu J.G."/>
            <person name="Ruan X.D."/>
            <person name="Zhao L."/>
            <person name="Wei J.T."/>
            <person name="Ye R.Z."/>
            <person name="Que T.C."/>
            <person name="Du C.H."/>
            <person name="Zhou Y.H."/>
            <person name="Cheng J.X."/>
            <person name="Dai P.F."/>
            <person name="Guo W.B."/>
            <person name="Han X.H."/>
            <person name="Huang E.J."/>
            <person name="Li L.F."/>
            <person name="Wei W."/>
            <person name="Gao Y.C."/>
            <person name="Liu J.Z."/>
            <person name="Shao H.Z."/>
            <person name="Wang X."/>
            <person name="Wang C.C."/>
            <person name="Yang T.C."/>
            <person name="Huo Q.B."/>
            <person name="Li W."/>
            <person name="Chen H.Y."/>
            <person name="Chen S.E."/>
            <person name="Zhou L.G."/>
            <person name="Ni X.B."/>
            <person name="Tian J.H."/>
            <person name="Sheng Y."/>
            <person name="Liu T."/>
            <person name="Pan Y.S."/>
            <person name="Xia L.Y."/>
            <person name="Li J."/>
            <person name="Zhao F."/>
            <person name="Cao W.C."/>
        </authorList>
    </citation>
    <scope>NUCLEOTIDE SEQUENCE [LARGE SCALE GENOMIC DNA]</scope>
    <source>
        <strain evidence="1">Iper-2018</strain>
    </source>
</reference>